<comment type="caution">
    <text evidence="1">The sequence shown here is derived from an EMBL/GenBank/DDBJ whole genome shotgun (WGS) entry which is preliminary data.</text>
</comment>
<organism evidence="1 2">
    <name type="scientific">Paenibacillus mesotrionivorans</name>
    <dbReference type="NCBI Taxonomy" id="3160968"/>
    <lineage>
        <taxon>Bacteria</taxon>
        <taxon>Bacillati</taxon>
        <taxon>Bacillota</taxon>
        <taxon>Bacilli</taxon>
        <taxon>Bacillales</taxon>
        <taxon>Paenibacillaceae</taxon>
        <taxon>Paenibacillus</taxon>
    </lineage>
</organism>
<dbReference type="EMBL" id="JBJURJ010000024">
    <property type="protein sequence ID" value="MFM9331990.1"/>
    <property type="molecule type" value="Genomic_DNA"/>
</dbReference>
<protein>
    <submittedName>
        <fullName evidence="1">Uncharacterized protein</fullName>
    </submittedName>
</protein>
<proteinExistence type="predicted"/>
<accession>A0ACC7P6R0</accession>
<evidence type="ECO:0000313" key="1">
    <source>
        <dbReference type="EMBL" id="MFM9331990.1"/>
    </source>
</evidence>
<gene>
    <name evidence="1" type="ORF">ACI1P1_27200</name>
</gene>
<reference evidence="1" key="1">
    <citation type="submission" date="2024-12" db="EMBL/GenBank/DDBJ databases">
        <authorList>
            <person name="Wu N."/>
        </authorList>
    </citation>
    <scope>NUCLEOTIDE SEQUENCE</scope>
    <source>
        <strain evidence="1">P15</strain>
    </source>
</reference>
<sequence>MPFWKHLLYVGVAGGMLLYAVPRLAVGEGLGAGPVFGTVWLCFAMLVIAAQLHELLGVDAKKRERLRQVKRMRKFKFQRKADSLAERLGKGA</sequence>
<evidence type="ECO:0000313" key="2">
    <source>
        <dbReference type="Proteomes" id="UP001631969"/>
    </source>
</evidence>
<dbReference type="Proteomes" id="UP001631969">
    <property type="component" value="Unassembled WGS sequence"/>
</dbReference>
<keyword evidence="2" id="KW-1185">Reference proteome</keyword>
<name>A0ACC7P6R0_9BACL</name>